<evidence type="ECO:0000259" key="1">
    <source>
        <dbReference type="Pfam" id="PF07687"/>
    </source>
</evidence>
<accession>A0ABT7C760</accession>
<dbReference type="PANTHER" id="PTHR11014:SF63">
    <property type="entry name" value="METALLOPEPTIDASE, PUTATIVE (AFU_ORTHOLOGUE AFUA_6G09600)-RELATED"/>
    <property type="match status" value="1"/>
</dbReference>
<dbReference type="InterPro" id="IPR011650">
    <property type="entry name" value="Peptidase_M20_dimer"/>
</dbReference>
<name>A0ABT7C760_9MICO</name>
<keyword evidence="3" id="KW-1185">Reference proteome</keyword>
<dbReference type="InterPro" id="IPR002933">
    <property type="entry name" value="Peptidase_M20"/>
</dbReference>
<dbReference type="InterPro" id="IPR017439">
    <property type="entry name" value="Amidohydrolase"/>
</dbReference>
<sequence>MNAVDQVLANLDDVNSWQEELYVALHQNPELSMQESETAEEIARRLESFGYEVQRIGGGVVGRLRNGEGPTVLFRADIDALPVAEASGLPYASTKTMVDRDGVTQPVMHACGHDHHITAGLGAAALLAQSQDAWAGTYIALFQPGEETAEGARSMVKDGLVEKVGPIDVALGQHVLTSPAAGQVATHSGPTLSAAASLRIHIVGKGSHGSMPHLGIDPVLMAASIVVRLQGIVAREINPNDFAVVTVGSIKSGTKANVIPGDATMLLNIRAYSEDIKAKLIDSITRIARAECEASGAPEAPTIEVFDEYPLTDNDAGATSKVTAAFTSHFGEDRVQPLGRVTASEDFSVIPDAFGVPYSYWGFGGFTPDQVALPNHNPGFAPAMQPTLRTGTEAAVTAILAFLGKGN</sequence>
<dbReference type="SUPFAM" id="SSF55031">
    <property type="entry name" value="Bacterial exopeptidase dimerisation domain"/>
    <property type="match status" value="1"/>
</dbReference>
<reference evidence="2" key="1">
    <citation type="submission" date="2018-03" db="EMBL/GenBank/DDBJ databases">
        <authorList>
            <person name="Nunes O.C."/>
            <person name="Lopes A.R."/>
            <person name="Froufe H."/>
            <person name="Munoz-Merida A."/>
            <person name="Barroso C."/>
            <person name="Egas C."/>
        </authorList>
    </citation>
    <scope>NUCLEOTIDE SEQUENCE</scope>
    <source>
        <strain evidence="2">ON4</strain>
    </source>
</reference>
<organism evidence="2 3">
    <name type="scientific">Gulosibacter molinativorax</name>
    <dbReference type="NCBI Taxonomy" id="256821"/>
    <lineage>
        <taxon>Bacteria</taxon>
        <taxon>Bacillati</taxon>
        <taxon>Actinomycetota</taxon>
        <taxon>Actinomycetes</taxon>
        <taxon>Micrococcales</taxon>
        <taxon>Microbacteriaceae</taxon>
        <taxon>Gulosibacter</taxon>
    </lineage>
</organism>
<proteinExistence type="predicted"/>
<dbReference type="Pfam" id="PF07687">
    <property type="entry name" value="M20_dimer"/>
    <property type="match status" value="1"/>
</dbReference>
<protein>
    <submittedName>
        <fullName evidence="2">Amidohydrolase</fullName>
    </submittedName>
</protein>
<dbReference type="PIRSF" id="PIRSF005962">
    <property type="entry name" value="Pept_M20D_amidohydro"/>
    <property type="match status" value="1"/>
</dbReference>
<dbReference type="NCBIfam" id="TIGR01891">
    <property type="entry name" value="amidohydrolases"/>
    <property type="match status" value="1"/>
</dbReference>
<dbReference type="Gene3D" id="3.30.70.360">
    <property type="match status" value="1"/>
</dbReference>
<dbReference type="PANTHER" id="PTHR11014">
    <property type="entry name" value="PEPTIDASE M20 FAMILY MEMBER"/>
    <property type="match status" value="1"/>
</dbReference>
<evidence type="ECO:0000313" key="2">
    <source>
        <dbReference type="EMBL" id="MDJ1370875.1"/>
    </source>
</evidence>
<evidence type="ECO:0000313" key="3">
    <source>
        <dbReference type="Proteomes" id="UP001170379"/>
    </source>
</evidence>
<gene>
    <name evidence="2" type="ORF">C7K25_05775</name>
</gene>
<dbReference type="Gene3D" id="3.40.630.10">
    <property type="entry name" value="Zn peptidases"/>
    <property type="match status" value="1"/>
</dbReference>
<dbReference type="Proteomes" id="UP001170379">
    <property type="component" value="Unassembled WGS sequence"/>
</dbReference>
<dbReference type="EMBL" id="PXVD01000007">
    <property type="protein sequence ID" value="MDJ1370875.1"/>
    <property type="molecule type" value="Genomic_DNA"/>
</dbReference>
<dbReference type="Pfam" id="PF01546">
    <property type="entry name" value="Peptidase_M20"/>
    <property type="match status" value="1"/>
</dbReference>
<dbReference type="SUPFAM" id="SSF53187">
    <property type="entry name" value="Zn-dependent exopeptidases"/>
    <property type="match status" value="1"/>
</dbReference>
<dbReference type="RefSeq" id="WP_026936272.1">
    <property type="nucleotide sequence ID" value="NZ_CP028426.1"/>
</dbReference>
<dbReference type="InterPro" id="IPR036264">
    <property type="entry name" value="Bact_exopeptidase_dim_dom"/>
</dbReference>
<reference evidence="2" key="2">
    <citation type="journal article" date="2022" name="Sci. Rep.">
        <title>In silico prediction of the enzymes involved in the degradation of the herbicide molinate by Gulosibacter molinativorax ON4T.</title>
        <authorList>
            <person name="Lopes A.R."/>
            <person name="Bunin E."/>
            <person name="Viana A.T."/>
            <person name="Froufe H."/>
            <person name="Munoz-Merida A."/>
            <person name="Pinho D."/>
            <person name="Figueiredo J."/>
            <person name="Barroso C."/>
            <person name="Vaz-Moreira I."/>
            <person name="Bellanger X."/>
            <person name="Egas C."/>
            <person name="Nunes O.C."/>
        </authorList>
    </citation>
    <scope>NUCLEOTIDE SEQUENCE</scope>
    <source>
        <strain evidence="2">ON4</strain>
    </source>
</reference>
<feature type="domain" description="Peptidase M20 dimerisation" evidence="1">
    <location>
        <begin position="195"/>
        <end position="293"/>
    </location>
</feature>
<comment type="caution">
    <text evidence="2">The sequence shown here is derived from an EMBL/GenBank/DDBJ whole genome shotgun (WGS) entry which is preliminary data.</text>
</comment>